<sequence>MKSWIQGSEIDEHIDLIGDDNAEYYRKALIDYVNQYQDECPSDYLEEVWLYMQIKSETGDMDFTAVPDEIIEAIEIGRYEYCFSLNEIASAYKILVKPQPITCTDIKSFANHMLEAFSCYLPEDAFFNQEIQRLKGILAK</sequence>
<reference evidence="3" key="2">
    <citation type="submission" date="2016-12" db="EMBL/GenBank/DDBJ databases">
        <authorList>
            <person name="Gaudriault S."/>
        </authorList>
    </citation>
    <scope>NUCLEOTIDE SEQUENCE [LARGE SCALE GENOMIC DNA]</scope>
    <source>
        <strain evidence="3">HGB1681 (deposited as PTA-6826 in the American Type Culture Collection)</strain>
    </source>
</reference>
<dbReference type="EMBL" id="FTLG01000241">
    <property type="protein sequence ID" value="SIP75148.1"/>
    <property type="molecule type" value="Genomic_DNA"/>
</dbReference>
<evidence type="ECO:0000313" key="1">
    <source>
        <dbReference type="EMBL" id="PHM29436.1"/>
    </source>
</evidence>
<evidence type="ECO:0000313" key="3">
    <source>
        <dbReference type="Proteomes" id="UP000196435"/>
    </source>
</evidence>
<dbReference type="Proteomes" id="UP000224871">
    <property type="component" value="Unassembled WGS sequence"/>
</dbReference>
<name>A0A1N6N211_9GAMM</name>
<evidence type="ECO:0000313" key="2">
    <source>
        <dbReference type="EMBL" id="SIP75148.1"/>
    </source>
</evidence>
<organism evidence="2 3">
    <name type="scientific">Xenorhabdus innexi</name>
    <dbReference type="NCBI Taxonomy" id="290109"/>
    <lineage>
        <taxon>Bacteria</taxon>
        <taxon>Pseudomonadati</taxon>
        <taxon>Pseudomonadota</taxon>
        <taxon>Gammaproteobacteria</taxon>
        <taxon>Enterobacterales</taxon>
        <taxon>Morganellaceae</taxon>
        <taxon>Xenorhabdus</taxon>
    </lineage>
</organism>
<proteinExistence type="predicted"/>
<evidence type="ECO:0000313" key="4">
    <source>
        <dbReference type="Proteomes" id="UP000224871"/>
    </source>
</evidence>
<dbReference type="RefSeq" id="WP_086954410.1">
    <property type="nucleotide sequence ID" value="NZ_CAWNQC010000285.1"/>
</dbReference>
<accession>A0A1N6N211</accession>
<reference evidence="1 4" key="3">
    <citation type="journal article" date="2017" name="Nat. Microbiol.">
        <title>Natural product diversity associated with the nematode symbionts Photorhabdus and Xenorhabdus.</title>
        <authorList>
            <person name="Tobias N.J."/>
            <person name="Wolff H."/>
            <person name="Djahanschiri B."/>
            <person name="Grundmann F."/>
            <person name="Kronenwerth M."/>
            <person name="Shi Y.M."/>
            <person name="Simonyi S."/>
            <person name="Grun P."/>
            <person name="Shapiro-Ilan D."/>
            <person name="Pidot S.J."/>
            <person name="Stinear T.P."/>
            <person name="Ebersberger I."/>
            <person name="Bode H.B."/>
        </authorList>
    </citation>
    <scope>NUCLEOTIDE SEQUENCE [LARGE SCALE GENOMIC DNA]</scope>
    <source>
        <strain evidence="1 4">DSM 16336</strain>
    </source>
</reference>
<keyword evidence="4" id="KW-1185">Reference proteome</keyword>
<dbReference type="AlphaFoldDB" id="A0A1N6N211"/>
<protein>
    <submittedName>
        <fullName evidence="2">Uncharacterized protein</fullName>
    </submittedName>
</protein>
<dbReference type="OrthoDB" id="7000044at2"/>
<dbReference type="EMBL" id="NIBU01000083">
    <property type="protein sequence ID" value="PHM29436.1"/>
    <property type="molecule type" value="Genomic_DNA"/>
</dbReference>
<dbReference type="Proteomes" id="UP000196435">
    <property type="component" value="Unassembled WGS sequence"/>
</dbReference>
<reference evidence="2" key="1">
    <citation type="submission" date="2016-12" db="EMBL/GenBank/DDBJ databases">
        <authorList>
            <person name="Song W.-J."/>
            <person name="Kurnit D.M."/>
        </authorList>
    </citation>
    <scope>NUCLEOTIDE SEQUENCE [LARGE SCALE GENOMIC DNA]</scope>
    <source>
        <strain evidence="2">HGB1681</strain>
    </source>
</reference>
<gene>
    <name evidence="1" type="ORF">Xinn_03704</name>
    <name evidence="2" type="ORF">XIS1_940012</name>
</gene>